<sequence>MASDISPFEVNHSGMIHSFLQFLTRASDSNRDDRLRAFLHVFANCPLDGCSSICDINGSCLSALVTKLSGCVSQLEQFPVKVHDLPAGTGSTTALKFFNTHQLKCHLQRHPDCTTLKQWKGGTVKIDPLALVQAIERYLVVRGYARIRDKESAESDDDNSEEDIDDTLAAVVISQGAARHKLQFVIGEQVLPYNMTVYQAIRQFSPAAGNDQSETDTDSEAPLGSANIWVQTHTVYYRPVPEDDNCNAKVGSSLVSPRKGKSSIKVTPFRRKPDELWTEGAVPASKSPLDAFLVPKLPVTVSIHDQSLSVLCLLRVLHALNRFWYTLYNGFDAKPILPQQEFVNSKIAAKASRQLQDPLVIMTGNLPSWLQQIATVCPFLLPFETRQLLMYAIAFDRDRALQRLLDCSPELATSDSQERVTPRLDRRKRTVSREDILKQAEAVIQDLASSKALLEVQYENEVGTGLGPTLEFYALVSKELQRSDLELWAGSHSGTHVFSPCGLFPSPLGRTTKVSHTVRIRSKFRFLGKFMAKAVMDSRMLDLPLSVTFYRWLLGEESTLGLADLAHVAPDVHRTLVKLQAVVHRKQTLIANQNLTIEQRNKQLEDLGLDGCSIEDLGLDFTLPGYPAIEMRRGGKDIPLTIHNLEEYIKLVTHWYLVEGVSRQMESFREGFEVVFPLSQLSMFYPEELDAVFCGHPTGWDMKTLMESCRPDHGYTADSKAIRFLFQILSEYCPQEQRDFVQFVTGSPRLPVGGFKSLSPPLTVVLKTVEPNMSPDDFLPSVMTCVNYLKLPDYSNIVVMRQKLGQAAREGQHCFHLS</sequence>
<name>A0A1B6EU11_9HEMI</name>
<comment type="pathway">
    <text evidence="4">Protein modification; protein ubiquitination.</text>
</comment>
<dbReference type="EMBL" id="GECZ01028323">
    <property type="protein sequence ID" value="JAS41446.1"/>
    <property type="molecule type" value="Transcribed_RNA"/>
</dbReference>
<proteinExistence type="inferred from homology"/>
<dbReference type="CDD" id="cd00078">
    <property type="entry name" value="HECTc"/>
    <property type="match status" value="1"/>
</dbReference>
<dbReference type="PROSITE" id="PS50237">
    <property type="entry name" value="HECT"/>
    <property type="match status" value="1"/>
</dbReference>
<keyword evidence="2 3" id="KW-0833">Ubl conjugation pathway</keyword>
<dbReference type="SMART" id="SM00119">
    <property type="entry name" value="HECTc"/>
    <property type="match status" value="1"/>
</dbReference>
<dbReference type="FunFam" id="3.30.2410.10:FF:000005">
    <property type="entry name" value="E3 ubiquitin-protein ligase TRIP12 isoform X1"/>
    <property type="match status" value="1"/>
</dbReference>
<dbReference type="PANTHER" id="PTHR45670">
    <property type="entry name" value="E3 UBIQUITIN-PROTEIN LIGASE TRIP12"/>
    <property type="match status" value="1"/>
</dbReference>
<dbReference type="EC" id="2.3.2.26" evidence="4"/>
<protein>
    <recommendedName>
        <fullName evidence="4">E3 ubiquitin-protein ligase</fullName>
        <ecNumber evidence="4">2.3.2.26</ecNumber>
    </recommendedName>
</protein>
<comment type="similarity">
    <text evidence="4">Belongs to the UPL family. K-HECT subfamily.</text>
</comment>
<feature type="active site" description="Glycyl thioester intermediate" evidence="3">
    <location>
        <position position="785"/>
    </location>
</feature>
<evidence type="ECO:0000256" key="3">
    <source>
        <dbReference type="PROSITE-ProRule" id="PRU00104"/>
    </source>
</evidence>
<dbReference type="SUPFAM" id="SSF56204">
    <property type="entry name" value="Hect, E3 ligase catalytic domain"/>
    <property type="match status" value="1"/>
</dbReference>
<organism evidence="6">
    <name type="scientific">Cuerna arida</name>
    <dbReference type="NCBI Taxonomy" id="1464854"/>
    <lineage>
        <taxon>Eukaryota</taxon>
        <taxon>Metazoa</taxon>
        <taxon>Ecdysozoa</taxon>
        <taxon>Arthropoda</taxon>
        <taxon>Hexapoda</taxon>
        <taxon>Insecta</taxon>
        <taxon>Pterygota</taxon>
        <taxon>Neoptera</taxon>
        <taxon>Paraneoptera</taxon>
        <taxon>Hemiptera</taxon>
        <taxon>Auchenorrhyncha</taxon>
        <taxon>Membracoidea</taxon>
        <taxon>Cicadellidae</taxon>
        <taxon>Cicadellinae</taxon>
        <taxon>Proconiini</taxon>
        <taxon>Cuerna</taxon>
    </lineage>
</organism>
<dbReference type="PANTHER" id="PTHR45670:SF13">
    <property type="entry name" value="E3 UBIQUITIN-PROTEIN LIGASE TRIP12"/>
    <property type="match status" value="1"/>
</dbReference>
<dbReference type="Pfam" id="PF00632">
    <property type="entry name" value="HECT"/>
    <property type="match status" value="1"/>
</dbReference>
<dbReference type="Gene3D" id="3.90.1750.10">
    <property type="entry name" value="Hect, E3 ligase catalytic domains"/>
    <property type="match status" value="1"/>
</dbReference>
<dbReference type="UniPathway" id="UPA00143"/>
<gene>
    <name evidence="6" type="ORF">g.29047</name>
</gene>
<keyword evidence="1 4" id="KW-0808">Transferase</keyword>
<dbReference type="GO" id="GO:0000209">
    <property type="term" value="P:protein polyubiquitination"/>
    <property type="evidence" value="ECO:0007669"/>
    <property type="project" value="TreeGrafter"/>
</dbReference>
<accession>A0A1B6EU11</accession>
<dbReference type="GO" id="GO:0006974">
    <property type="term" value="P:DNA damage response"/>
    <property type="evidence" value="ECO:0007669"/>
    <property type="project" value="TreeGrafter"/>
</dbReference>
<evidence type="ECO:0000313" key="6">
    <source>
        <dbReference type="EMBL" id="JAS41446.1"/>
    </source>
</evidence>
<dbReference type="GO" id="GO:0016607">
    <property type="term" value="C:nuclear speck"/>
    <property type="evidence" value="ECO:0007669"/>
    <property type="project" value="TreeGrafter"/>
</dbReference>
<dbReference type="InterPro" id="IPR035983">
    <property type="entry name" value="Hect_E3_ubiquitin_ligase"/>
</dbReference>
<evidence type="ECO:0000259" key="5">
    <source>
        <dbReference type="PROSITE" id="PS50237"/>
    </source>
</evidence>
<comment type="function">
    <text evidence="4">E3 ubiquitin-protein ligase which accepts ubiquitin from an E2 ubiquitin-conjugating enzyme in the form of a thioester and then directly transfers the ubiquitin to targeted substrates.</text>
</comment>
<dbReference type="AlphaFoldDB" id="A0A1B6EU11"/>
<dbReference type="InterPro" id="IPR000569">
    <property type="entry name" value="HECT_dom"/>
</dbReference>
<evidence type="ECO:0000256" key="2">
    <source>
        <dbReference type="ARBA" id="ARBA00022786"/>
    </source>
</evidence>
<evidence type="ECO:0000256" key="1">
    <source>
        <dbReference type="ARBA" id="ARBA00022679"/>
    </source>
</evidence>
<dbReference type="GO" id="GO:0009966">
    <property type="term" value="P:regulation of signal transduction"/>
    <property type="evidence" value="ECO:0007669"/>
    <property type="project" value="UniProtKB-ARBA"/>
</dbReference>
<comment type="catalytic activity">
    <reaction evidence="4">
        <text>S-ubiquitinyl-[E2 ubiquitin-conjugating enzyme]-L-cysteine + [acceptor protein]-L-lysine = [E2 ubiquitin-conjugating enzyme]-L-cysteine + N(6)-ubiquitinyl-[acceptor protein]-L-lysine.</text>
        <dbReference type="EC" id="2.3.2.26"/>
    </reaction>
</comment>
<dbReference type="GO" id="GO:0061630">
    <property type="term" value="F:ubiquitin protein ligase activity"/>
    <property type="evidence" value="ECO:0007669"/>
    <property type="project" value="UniProtKB-UniRule"/>
</dbReference>
<dbReference type="InterPro" id="IPR045322">
    <property type="entry name" value="HECTD1/TRIP12-like"/>
</dbReference>
<dbReference type="Gene3D" id="3.30.2410.10">
    <property type="entry name" value="Hect, E3 ligase catalytic domain"/>
    <property type="match status" value="1"/>
</dbReference>
<reference evidence="6" key="1">
    <citation type="submission" date="2015-11" db="EMBL/GenBank/DDBJ databases">
        <title>De novo transcriptome assembly of four potential Pierce s Disease insect vectors from Arizona vineyards.</title>
        <authorList>
            <person name="Tassone E.E."/>
        </authorList>
    </citation>
    <scope>NUCLEOTIDE SEQUENCE</scope>
</reference>
<dbReference type="FunFam" id="3.30.2160.10:FF:000013">
    <property type="entry name" value="E3 ubiquitin-protein ligase TRIP12 isoform X1"/>
    <property type="match status" value="1"/>
</dbReference>
<dbReference type="GO" id="GO:0043161">
    <property type="term" value="P:proteasome-mediated ubiquitin-dependent protein catabolic process"/>
    <property type="evidence" value="ECO:0007669"/>
    <property type="project" value="TreeGrafter"/>
</dbReference>
<evidence type="ECO:0000256" key="4">
    <source>
        <dbReference type="RuleBase" id="RU369009"/>
    </source>
</evidence>
<feature type="domain" description="HECT" evidence="5">
    <location>
        <begin position="451"/>
        <end position="818"/>
    </location>
</feature>